<dbReference type="NCBIfam" id="TIGR03363">
    <property type="entry name" value="VI_chp_8"/>
    <property type="match status" value="1"/>
</dbReference>
<sequence>MTDIDELLNEAPTAQPCGPEMTYAAEFLALEQLARGKIEQQYGDTIIPAEDPDWQSVESSALQLLKQSKDMRVAGLLCRSWTNTEGFVGLACGLELMGALLEKYWDHIHPLPEDGDYFMRMNAVAMLNDVTGLLRELRQTELLASNVGHFTVRDAEALARGQRAESNAQLTLDQLRLGIAHAMEQGHPPLLAVSRAKEALEKLVRLCGEKLPHHQQPDLANIQSLTTLLNAQLPKEKPGAEVPVDPADTAESPVAGTTMPVAGLEIRSREDAIKQLVKIAEFLESTEPTNPASLLIRRSAKLMGMSFIDILRELAPQSLQQIEVITGVQPEQTS</sequence>
<dbReference type="Pfam" id="PF06812">
    <property type="entry name" value="ImpA_N"/>
    <property type="match status" value="1"/>
</dbReference>
<accession>A0A235EPB0</accession>
<dbReference type="PANTHER" id="PTHR37951:SF1">
    <property type="entry name" value="TYPE VI SECRETION SYSTEM COMPONENT TSSA1"/>
    <property type="match status" value="1"/>
</dbReference>
<feature type="domain" description="ImpA N-terminal" evidence="1">
    <location>
        <begin position="12"/>
        <end position="129"/>
    </location>
</feature>
<protein>
    <recommendedName>
        <fullName evidence="1">ImpA N-terminal domain-containing protein</fullName>
    </recommendedName>
</protein>
<dbReference type="RefSeq" id="WP_094289070.1">
    <property type="nucleotide sequence ID" value="NZ_NOIG01000006.1"/>
</dbReference>
<reference evidence="2 3" key="1">
    <citation type="submission" date="2017-07" db="EMBL/GenBank/DDBJ databases">
        <title>Acidovorax KNDSW TSA 6 genome sequence and assembly.</title>
        <authorList>
            <person name="Mayilraj S."/>
        </authorList>
    </citation>
    <scope>NUCLEOTIDE SEQUENCE [LARGE SCALE GENOMIC DNA]</scope>
    <source>
        <strain evidence="2 3">KNDSW-TSA6</strain>
    </source>
</reference>
<dbReference type="OrthoDB" id="9771118at2"/>
<gene>
    <name evidence="2" type="ORF">CBY09_10090</name>
</gene>
<name>A0A235EPB0_9BURK</name>
<evidence type="ECO:0000313" key="3">
    <source>
        <dbReference type="Proteomes" id="UP000215441"/>
    </source>
</evidence>
<dbReference type="Proteomes" id="UP000215441">
    <property type="component" value="Unassembled WGS sequence"/>
</dbReference>
<dbReference type="AlphaFoldDB" id="A0A235EPB0"/>
<comment type="caution">
    <text evidence="2">The sequence shown here is derived from an EMBL/GenBank/DDBJ whole genome shotgun (WGS) entry which is preliminary data.</text>
</comment>
<evidence type="ECO:0000259" key="1">
    <source>
        <dbReference type="Pfam" id="PF06812"/>
    </source>
</evidence>
<dbReference type="InterPro" id="IPR017740">
    <property type="entry name" value="TssA-like"/>
</dbReference>
<proteinExistence type="predicted"/>
<organism evidence="2 3">
    <name type="scientific">Acidovorax kalamii</name>
    <dbReference type="NCBI Taxonomy" id="2004485"/>
    <lineage>
        <taxon>Bacteria</taxon>
        <taxon>Pseudomonadati</taxon>
        <taxon>Pseudomonadota</taxon>
        <taxon>Betaproteobacteria</taxon>
        <taxon>Burkholderiales</taxon>
        <taxon>Comamonadaceae</taxon>
        <taxon>Acidovorax</taxon>
    </lineage>
</organism>
<keyword evidence="3" id="KW-1185">Reference proteome</keyword>
<dbReference type="EMBL" id="NOIG01000006">
    <property type="protein sequence ID" value="OYD50397.1"/>
    <property type="molecule type" value="Genomic_DNA"/>
</dbReference>
<dbReference type="PANTHER" id="PTHR37951">
    <property type="entry name" value="CYTOPLASMIC PROTEIN-RELATED"/>
    <property type="match status" value="1"/>
</dbReference>
<evidence type="ECO:0000313" key="2">
    <source>
        <dbReference type="EMBL" id="OYD50397.1"/>
    </source>
</evidence>
<dbReference type="InterPro" id="IPR010657">
    <property type="entry name" value="ImpA_N"/>
</dbReference>